<evidence type="ECO:0008006" key="4">
    <source>
        <dbReference type="Google" id="ProtNLM"/>
    </source>
</evidence>
<reference evidence="3" key="1">
    <citation type="journal article" date="2019" name="Int. J. Syst. Evol. Microbiol.">
        <title>The Global Catalogue of Microorganisms (GCM) 10K type strain sequencing project: providing services to taxonomists for standard genome sequencing and annotation.</title>
        <authorList>
            <consortium name="The Broad Institute Genomics Platform"/>
            <consortium name="The Broad Institute Genome Sequencing Center for Infectious Disease"/>
            <person name="Wu L."/>
            <person name="Ma J."/>
        </authorList>
    </citation>
    <scope>NUCLEOTIDE SEQUENCE [LARGE SCALE GENOMIC DNA]</scope>
    <source>
        <strain evidence="3">JCM 31319</strain>
    </source>
</reference>
<name>A0ABW3SUC5_9BACT</name>
<evidence type="ECO:0000256" key="1">
    <source>
        <dbReference type="SAM" id="SignalP"/>
    </source>
</evidence>
<protein>
    <recommendedName>
        <fullName evidence="4">Outer membrane protein beta-barrel domain-containing protein</fullName>
    </recommendedName>
</protein>
<evidence type="ECO:0000313" key="2">
    <source>
        <dbReference type="EMBL" id="MFD1188072.1"/>
    </source>
</evidence>
<dbReference type="RefSeq" id="WP_377530961.1">
    <property type="nucleotide sequence ID" value="NZ_JBHTLD010000210.1"/>
</dbReference>
<dbReference type="Proteomes" id="UP001597094">
    <property type="component" value="Unassembled WGS sequence"/>
</dbReference>
<sequence length="241" mass="26969">MIRILPFLLLSIMLLATPAFAQYDEDESFRNELSYGINFNSNGGLIGGVFIRSTFFMSERMYQFGAIEIVEVKHPKEEHYIAALGEPYVYGKKNYFFAIRPQYGRELVLFRKAAESGVQVNAVGAIGPSIGLEIPYYIDYNFGGNGTDIRTVPYDEKIHSIDYILGSDTVFRGLGEASIKPGLHGKAGLSFEYGRYRESIAGIEVGVAAEYFPSKPVIIPLSKNNNLFTSVYLNLYYGSRK</sequence>
<feature type="chain" id="PRO_5046715082" description="Outer membrane protein beta-barrel domain-containing protein" evidence="1">
    <location>
        <begin position="22"/>
        <end position="241"/>
    </location>
</feature>
<accession>A0ABW3SUC5</accession>
<keyword evidence="3" id="KW-1185">Reference proteome</keyword>
<gene>
    <name evidence="2" type="ORF">ACFQ2O_17810</name>
</gene>
<evidence type="ECO:0000313" key="3">
    <source>
        <dbReference type="Proteomes" id="UP001597094"/>
    </source>
</evidence>
<dbReference type="EMBL" id="JBHTLD010000210">
    <property type="protein sequence ID" value="MFD1188072.1"/>
    <property type="molecule type" value="Genomic_DNA"/>
</dbReference>
<proteinExistence type="predicted"/>
<keyword evidence="1" id="KW-0732">Signal</keyword>
<feature type="signal peptide" evidence="1">
    <location>
        <begin position="1"/>
        <end position="21"/>
    </location>
</feature>
<comment type="caution">
    <text evidence="2">The sequence shown here is derived from an EMBL/GenBank/DDBJ whole genome shotgun (WGS) entry which is preliminary data.</text>
</comment>
<organism evidence="2 3">
    <name type="scientific">Pontibacter rugosus</name>
    <dbReference type="NCBI Taxonomy" id="1745966"/>
    <lineage>
        <taxon>Bacteria</taxon>
        <taxon>Pseudomonadati</taxon>
        <taxon>Bacteroidota</taxon>
        <taxon>Cytophagia</taxon>
        <taxon>Cytophagales</taxon>
        <taxon>Hymenobacteraceae</taxon>
        <taxon>Pontibacter</taxon>
    </lineage>
</organism>